<proteinExistence type="predicted"/>
<organism evidence="1 2">
    <name type="scientific">Saccharothrix ecbatanensis</name>
    <dbReference type="NCBI Taxonomy" id="1105145"/>
    <lineage>
        <taxon>Bacteria</taxon>
        <taxon>Bacillati</taxon>
        <taxon>Actinomycetota</taxon>
        <taxon>Actinomycetes</taxon>
        <taxon>Pseudonocardiales</taxon>
        <taxon>Pseudonocardiaceae</taxon>
        <taxon>Saccharothrix</taxon>
    </lineage>
</organism>
<protein>
    <recommendedName>
        <fullName evidence="3">CDP-Glycerol:Poly(Glycerophosphate) glycerophosphotransferase</fullName>
    </recommendedName>
</protein>
<dbReference type="Proteomes" id="UP000552097">
    <property type="component" value="Unassembled WGS sequence"/>
</dbReference>
<sequence length="554" mass="59832">MFDERWAVVPARPVATRWATRRAEKLVLGVVHNVTAATRLFDVLPLVATDPRVQVLFTCTGSSPFTPGTVEHLARLGVQPIDWAQAERTPFDLAVAAGYGGPLERLRAPLVVLPHGMGYNKYLEIGNRKSEIGDRSPVFGLSPEWLTHDGRLIPSSMILSHAEQLDRLRLSCPEAVPAAVVAGDPCFDRMLASFPLRDTYRAALGLRSGQRLVVVSSTWGPGSLYDQAADVVRLLRTELPLDDYRVALALHPNTWFGHSPWQVRMWLAECERAGVVVLPPEEGWRAALVAADVVVGDHGSVTFYGAALGVPVLLAAAAHDAVDPASAVGRFIDKADRLVPGRPLRQQLGAATLSDEVSAIAALVSSAPGQAATLLRTEFYRLLRLAEPGTAPEVRTIPVARVTTPPVVHQWVRVEFDTPDRAAVVRFPADLRRASPPDSHLVVGVDTPDATLLESAEIVVHDDAGDAERWIAAMFDALPGLGCASMPDHSGRWLVGARDGSLLAFTGPAQAGRVWASVVHAWQLHALPFPTHVTVTLGEEERTAEVCQLRAASR</sequence>
<dbReference type="AlphaFoldDB" id="A0A7W9HIE0"/>
<comment type="caution">
    <text evidence="1">The sequence shown here is derived from an EMBL/GenBank/DDBJ whole genome shotgun (WGS) entry which is preliminary data.</text>
</comment>
<dbReference type="EMBL" id="JACHMO010000001">
    <property type="protein sequence ID" value="MBB5802606.1"/>
    <property type="molecule type" value="Genomic_DNA"/>
</dbReference>
<evidence type="ECO:0008006" key="3">
    <source>
        <dbReference type="Google" id="ProtNLM"/>
    </source>
</evidence>
<keyword evidence="2" id="KW-1185">Reference proteome</keyword>
<name>A0A7W9HIE0_9PSEU</name>
<gene>
    <name evidence="1" type="ORF">F4560_002374</name>
</gene>
<dbReference type="Gene3D" id="3.40.50.12580">
    <property type="match status" value="1"/>
</dbReference>
<evidence type="ECO:0000313" key="1">
    <source>
        <dbReference type="EMBL" id="MBB5802606.1"/>
    </source>
</evidence>
<dbReference type="SUPFAM" id="SSF53756">
    <property type="entry name" value="UDP-Glycosyltransferase/glycogen phosphorylase"/>
    <property type="match status" value="1"/>
</dbReference>
<accession>A0A7W9HIE0</accession>
<dbReference type="RefSeq" id="WP_184919409.1">
    <property type="nucleotide sequence ID" value="NZ_JACHMO010000001.1"/>
</dbReference>
<reference evidence="1 2" key="1">
    <citation type="submission" date="2020-08" db="EMBL/GenBank/DDBJ databases">
        <title>Sequencing the genomes of 1000 actinobacteria strains.</title>
        <authorList>
            <person name="Klenk H.-P."/>
        </authorList>
    </citation>
    <scope>NUCLEOTIDE SEQUENCE [LARGE SCALE GENOMIC DNA]</scope>
    <source>
        <strain evidence="1 2">DSM 45486</strain>
    </source>
</reference>
<dbReference type="InterPro" id="IPR043148">
    <property type="entry name" value="TagF_C"/>
</dbReference>
<evidence type="ECO:0000313" key="2">
    <source>
        <dbReference type="Proteomes" id="UP000552097"/>
    </source>
</evidence>